<keyword evidence="2" id="KW-1185">Reference proteome</keyword>
<evidence type="ECO:0000313" key="2">
    <source>
        <dbReference type="Proteomes" id="UP000181936"/>
    </source>
</evidence>
<reference evidence="1 2" key="1">
    <citation type="journal article" date="2016" name="Sci. Rep.">
        <title>Complete genome sequence and transcriptomic analysis of a novel marine strain Bacillus weihaiensis reveals the mechanism of brown algae degradation.</title>
        <authorList>
            <person name="Zhu Y."/>
            <person name="Chen P."/>
            <person name="Bao Y."/>
            <person name="Men Y."/>
            <person name="Zeng Y."/>
            <person name="Yang J."/>
            <person name="Sun J."/>
            <person name="Sun Y."/>
        </authorList>
    </citation>
    <scope>NUCLEOTIDE SEQUENCE [LARGE SCALE GENOMIC DNA]</scope>
    <source>
        <strain evidence="1 2">Alg07</strain>
    </source>
</reference>
<dbReference type="STRING" id="1547283.A9C19_07550"/>
<gene>
    <name evidence="1" type="ORF">A9C19_07550</name>
</gene>
<sequence length="307" mass="35893">MCYIIDQASLLKSNGTIKKTSLLIKKNKIEFMKTSLDNYRFMRMDMSSYLLTPGHVMVDFFLQFIQTYHEFKQLMIEKYLKKGCTALITSVEINNEKELAMKLKQRRHLMINSPIDYYVGVKIPFKLLTPSFLRKCRQEQLSVVFIDITEEDNLFEKSWGWIRDAMFSNPITLIPYLKVETMPLAKQKKILENWERLMEEHRLSSVVHTLQVDSPLSISTLMKLGVYPRKGDIRIGGQVNYNLYLLDDIRYHTDGRPKLDYKIHLPIVTAHQGEILNINRQITFKPGVGEECFIPISGRFMPHSASF</sequence>
<dbReference type="RefSeq" id="WP_072579402.1">
    <property type="nucleotide sequence ID" value="NZ_CP016020.1"/>
</dbReference>
<accession>A0A1L3MQJ0</accession>
<organism evidence="1 2">
    <name type="scientific">Bacillus weihaiensis</name>
    <dbReference type="NCBI Taxonomy" id="1547283"/>
    <lineage>
        <taxon>Bacteria</taxon>
        <taxon>Bacillati</taxon>
        <taxon>Bacillota</taxon>
        <taxon>Bacilli</taxon>
        <taxon>Bacillales</taxon>
        <taxon>Bacillaceae</taxon>
        <taxon>Bacillus</taxon>
    </lineage>
</organism>
<protein>
    <submittedName>
        <fullName evidence="1">Uncharacterized protein</fullName>
    </submittedName>
</protein>
<dbReference type="AlphaFoldDB" id="A0A1L3MQJ0"/>
<evidence type="ECO:0000313" key="1">
    <source>
        <dbReference type="EMBL" id="APH04613.1"/>
    </source>
</evidence>
<dbReference type="EMBL" id="CP016020">
    <property type="protein sequence ID" value="APH04613.1"/>
    <property type="molecule type" value="Genomic_DNA"/>
</dbReference>
<dbReference type="Proteomes" id="UP000181936">
    <property type="component" value="Chromosome"/>
</dbReference>
<dbReference type="KEGG" id="bwh:A9C19_07550"/>
<name>A0A1L3MQJ0_9BACI</name>
<proteinExistence type="predicted"/>
<dbReference type="OrthoDB" id="2959323at2"/>